<dbReference type="PANTHER" id="PTHR14965:SF1">
    <property type="entry name" value="APOPTOSIS FACILITATOR BCL-2-LIKE PROTEIN 14"/>
    <property type="match status" value="1"/>
</dbReference>
<dbReference type="Gene3D" id="1.10.437.10">
    <property type="entry name" value="Blc2-like"/>
    <property type="match status" value="1"/>
</dbReference>
<dbReference type="GO" id="GO:2001236">
    <property type="term" value="P:regulation of extrinsic apoptotic signaling pathway"/>
    <property type="evidence" value="ECO:0007669"/>
    <property type="project" value="TreeGrafter"/>
</dbReference>
<evidence type="ECO:0000256" key="1">
    <source>
        <dbReference type="ARBA" id="ARBA00009458"/>
    </source>
</evidence>
<dbReference type="AlphaFoldDB" id="A0A151P6S1"/>
<dbReference type="PROSITE" id="PS50062">
    <property type="entry name" value="BCL2_FAMILY"/>
    <property type="match status" value="1"/>
</dbReference>
<evidence type="ECO:0000256" key="4">
    <source>
        <dbReference type="SAM" id="MobiDB-lite"/>
    </source>
</evidence>
<reference evidence="5 6" key="1">
    <citation type="journal article" date="2012" name="Genome Biol.">
        <title>Sequencing three crocodilian genomes to illuminate the evolution of archosaurs and amniotes.</title>
        <authorList>
            <person name="St John J.A."/>
            <person name="Braun E.L."/>
            <person name="Isberg S.R."/>
            <person name="Miles L.G."/>
            <person name="Chong A.Y."/>
            <person name="Gongora J."/>
            <person name="Dalzell P."/>
            <person name="Moran C."/>
            <person name="Bed'hom B."/>
            <person name="Abzhanov A."/>
            <person name="Burgess S.C."/>
            <person name="Cooksey A.M."/>
            <person name="Castoe T.A."/>
            <person name="Crawford N.G."/>
            <person name="Densmore L.D."/>
            <person name="Drew J.C."/>
            <person name="Edwards S.V."/>
            <person name="Faircloth B.C."/>
            <person name="Fujita M.K."/>
            <person name="Greenwold M.J."/>
            <person name="Hoffmann F.G."/>
            <person name="Howard J.M."/>
            <person name="Iguchi T."/>
            <person name="Janes D.E."/>
            <person name="Khan S.Y."/>
            <person name="Kohno S."/>
            <person name="de Koning A.J."/>
            <person name="Lance S.L."/>
            <person name="McCarthy F.M."/>
            <person name="McCormack J.E."/>
            <person name="Merchant M.E."/>
            <person name="Peterson D.G."/>
            <person name="Pollock D.D."/>
            <person name="Pourmand N."/>
            <person name="Raney B.J."/>
            <person name="Roessler K.A."/>
            <person name="Sanford J.R."/>
            <person name="Sawyer R.H."/>
            <person name="Schmidt C.J."/>
            <person name="Triplett E.W."/>
            <person name="Tuberville T.D."/>
            <person name="Venegas-Anaya M."/>
            <person name="Howard J.T."/>
            <person name="Jarvis E.D."/>
            <person name="Guillette L.J.Jr."/>
            <person name="Glenn T.C."/>
            <person name="Green R.E."/>
            <person name="Ray D.A."/>
        </authorList>
    </citation>
    <scope>NUCLEOTIDE SEQUENCE [LARGE SCALE GENOMIC DNA]</scope>
    <source>
        <strain evidence="5">KSC_2009_1</strain>
    </source>
</reference>
<sequence length="389" mass="43714">MTLGNSILGGWILPFKFAIRTTVKWVLTPDKTLPGRIEDWPGPNKSGGKERSAQRETLKLGVTGVEGERMSSPTDASMEEIPLEDEDQDSMEYKVVLAFAQRRLSASKYGQLLEKGVKTQRGLSQDEGEMESVPQAHKTKRSHKVSIKDKKPSALNKKQRTKTSTWKCRLLPSCLRRETEEGPQQPSANQDDMNGLTLHAETAGGSADASLGPEARAETISHIADRLVKIVRSKSPSDSSGVAFRTLVRTPSLEEDGNDTEKDEEKIIEAIVDLLRKSGDELVTKLEQDRTFHQYVMDMFSYAFFKKVTDQFLEDIPMDSIKEDEDKIQYTKVAFTLEVATRLTAVDNHPMNLVLGFGSKYLKEHFSPWIQNHGGWEKALELLDEEEVE</sequence>
<dbReference type="eggNOG" id="KOG4728">
    <property type="taxonomic scope" value="Eukaryota"/>
</dbReference>
<protein>
    <submittedName>
        <fullName evidence="5">Apoptosis facilitator Bcl-2-like protein 14</fullName>
    </submittedName>
</protein>
<dbReference type="InterPro" id="IPR036834">
    <property type="entry name" value="Bcl-2-like_sf"/>
</dbReference>
<keyword evidence="3" id="KW-0053">Apoptosis</keyword>
<comment type="caution">
    <text evidence="5">The sequence shown here is derived from an EMBL/GenBank/DDBJ whole genome shotgun (WGS) entry which is preliminary data.</text>
</comment>
<dbReference type="Proteomes" id="UP000050525">
    <property type="component" value="Unassembled WGS sequence"/>
</dbReference>
<feature type="region of interest" description="Disordered" evidence="4">
    <location>
        <begin position="120"/>
        <end position="163"/>
    </location>
</feature>
<dbReference type="PROSITE" id="PS01258">
    <property type="entry name" value="BH2"/>
    <property type="match status" value="1"/>
</dbReference>
<accession>A0A151P6S1</accession>
<keyword evidence="2" id="KW-0597">Phosphoprotein</keyword>
<keyword evidence="6" id="KW-1185">Reference proteome</keyword>
<dbReference type="PANTHER" id="PTHR14965">
    <property type="entry name" value="SI:CH73-248E21.1"/>
    <property type="match status" value="1"/>
</dbReference>
<evidence type="ECO:0000313" key="5">
    <source>
        <dbReference type="EMBL" id="KYO44762.1"/>
    </source>
</evidence>
<name>A0A151P6S1_ALLMI</name>
<dbReference type="GO" id="GO:0006915">
    <property type="term" value="P:apoptotic process"/>
    <property type="evidence" value="ECO:0007669"/>
    <property type="project" value="UniProtKB-KW"/>
</dbReference>
<gene>
    <name evidence="5" type="primary">BCL2L14</name>
    <name evidence="5" type="ORF">Y1Q_0016869</name>
</gene>
<evidence type="ECO:0000313" key="6">
    <source>
        <dbReference type="Proteomes" id="UP000050525"/>
    </source>
</evidence>
<proteinExistence type="inferred from homology"/>
<dbReference type="EMBL" id="AKHW03000678">
    <property type="protein sequence ID" value="KYO44762.1"/>
    <property type="molecule type" value="Genomic_DNA"/>
</dbReference>
<evidence type="ECO:0000256" key="3">
    <source>
        <dbReference type="ARBA" id="ARBA00022703"/>
    </source>
</evidence>
<dbReference type="InterPro" id="IPR002475">
    <property type="entry name" value="Bcl2-like"/>
</dbReference>
<dbReference type="STRING" id="8496.A0A151P6S1"/>
<comment type="similarity">
    <text evidence="1">Belongs to the Bcl-2 family.</text>
</comment>
<evidence type="ECO:0000256" key="2">
    <source>
        <dbReference type="ARBA" id="ARBA00022553"/>
    </source>
</evidence>
<feature type="compositionally biased region" description="Basic and acidic residues" evidence="4">
    <location>
        <begin position="47"/>
        <end position="58"/>
    </location>
</feature>
<feature type="region of interest" description="Disordered" evidence="4">
    <location>
        <begin position="35"/>
        <end position="77"/>
    </location>
</feature>
<dbReference type="InterPro" id="IPR020726">
    <property type="entry name" value="Bcl2_BH2_motif_CS"/>
</dbReference>
<organism evidence="5 6">
    <name type="scientific">Alligator mississippiensis</name>
    <name type="common">American alligator</name>
    <dbReference type="NCBI Taxonomy" id="8496"/>
    <lineage>
        <taxon>Eukaryota</taxon>
        <taxon>Metazoa</taxon>
        <taxon>Chordata</taxon>
        <taxon>Craniata</taxon>
        <taxon>Vertebrata</taxon>
        <taxon>Euteleostomi</taxon>
        <taxon>Archelosauria</taxon>
        <taxon>Archosauria</taxon>
        <taxon>Crocodylia</taxon>
        <taxon>Alligatoridae</taxon>
        <taxon>Alligatorinae</taxon>
        <taxon>Alligator</taxon>
    </lineage>
</organism>
<dbReference type="SUPFAM" id="SSF56854">
    <property type="entry name" value="Bcl-2 inhibitors of programmed cell death"/>
    <property type="match status" value="1"/>
</dbReference>